<gene>
    <name evidence="1" type="ORF">OVS_04040</name>
</gene>
<evidence type="ECO:0000313" key="2">
    <source>
        <dbReference type="Proteomes" id="UP000018745"/>
    </source>
</evidence>
<evidence type="ECO:0000313" key="1">
    <source>
        <dbReference type="EMBL" id="AHC40539.1"/>
    </source>
</evidence>
<organism evidence="1 2">
    <name type="scientific">Mycoplasma ovis str. Michigan</name>
    <dbReference type="NCBI Taxonomy" id="1415773"/>
    <lineage>
        <taxon>Bacteria</taxon>
        <taxon>Bacillati</taxon>
        <taxon>Mycoplasmatota</taxon>
        <taxon>Mollicutes</taxon>
        <taxon>Mycoplasmataceae</taxon>
        <taxon>Mycoplasma</taxon>
    </lineage>
</organism>
<dbReference type="RefSeq" id="WP_024071565.1">
    <property type="nucleotide sequence ID" value="NC_023062.1"/>
</dbReference>
<dbReference type="Proteomes" id="UP000018745">
    <property type="component" value="Chromosome"/>
</dbReference>
<keyword evidence="2" id="KW-1185">Reference proteome</keyword>
<dbReference type="PROSITE" id="PS51257">
    <property type="entry name" value="PROKAR_LIPOPROTEIN"/>
    <property type="match status" value="1"/>
</dbReference>
<evidence type="ECO:0008006" key="3">
    <source>
        <dbReference type="Google" id="ProtNLM"/>
    </source>
</evidence>
<dbReference type="EMBL" id="CP006935">
    <property type="protein sequence ID" value="AHC40539.1"/>
    <property type="molecule type" value="Genomic_DNA"/>
</dbReference>
<accession>A0ABM5P2C8</accession>
<sequence length="181" mass="20645">MPFLPIKGVVFSTLLGGCGAITTTSFPSIKCAVSATPIRIRQQCAKLFAQVDAGEFLVCPDEYKNDGINFWFLETAGKWRGRHSYTEVKKVKLETTQITHKDKKVQAKKVNFLGTNKSVTMRDEVVNYWVTSIDKLQKLDNLDLKEKCKITRSHNKPQINCNGFTQELKHIRYYLTPKLTN</sequence>
<protein>
    <recommendedName>
        <fullName evidence="3">Lipoprotein</fullName>
    </recommendedName>
</protein>
<name>A0ABM5P2C8_9MOLU</name>
<reference evidence="1 2" key="1">
    <citation type="journal article" date="2014" name="Genome Announc.">
        <title>Complete Genome Sequence of Mycoplasma ovis Strain Michigan, a Hemoplasma of Sheep with Two Distinct 16S rRNA Genes.</title>
        <authorList>
            <person name="Deshuillers P.L."/>
            <person name="Santos A.P."/>
            <person name="do Nascimento N.C."/>
            <person name="Hampel J.A."/>
            <person name="Bergin I.L."/>
            <person name="Dyson M.C."/>
            <person name="Messick J.B."/>
        </authorList>
    </citation>
    <scope>NUCLEOTIDE SEQUENCE [LARGE SCALE GENOMIC DNA]</scope>
    <source>
        <strain evidence="1 2">Michigan</strain>
    </source>
</reference>
<proteinExistence type="predicted"/>